<dbReference type="PANTHER" id="PTHR33607">
    <property type="entry name" value="ENDONUCLEASE-1"/>
    <property type="match status" value="1"/>
</dbReference>
<comment type="caution">
    <text evidence="4">The sequence shown here is derived from an EMBL/GenBank/DDBJ whole genome shotgun (WGS) entry which is preliminary data.</text>
</comment>
<dbReference type="Pfam" id="PF04231">
    <property type="entry name" value="Endonuclease_1"/>
    <property type="match status" value="1"/>
</dbReference>
<accession>A0A4R2EM78</accession>
<comment type="similarity">
    <text evidence="1">Belongs to the EndA/NucM nuclease family.</text>
</comment>
<keyword evidence="5" id="KW-1185">Reference proteome</keyword>
<dbReference type="InterPro" id="IPR027840">
    <property type="entry name" value="DUF4493"/>
</dbReference>
<dbReference type="Proteomes" id="UP000294830">
    <property type="component" value="Unassembled WGS sequence"/>
</dbReference>
<name>A0A4R2EM78_9BACT</name>
<dbReference type="Pfam" id="PF14900">
    <property type="entry name" value="DUF4493"/>
    <property type="match status" value="1"/>
</dbReference>
<dbReference type="InterPro" id="IPR044925">
    <property type="entry name" value="His-Me_finger_sf"/>
</dbReference>
<dbReference type="GO" id="GO:0004518">
    <property type="term" value="F:nuclease activity"/>
    <property type="evidence" value="ECO:0007669"/>
    <property type="project" value="UniProtKB-KW"/>
</dbReference>
<dbReference type="SUPFAM" id="SSF54060">
    <property type="entry name" value="His-Me finger endonucleases"/>
    <property type="match status" value="1"/>
</dbReference>
<sequence length="493" mass="54359">MRVRLALLGILSLAFFISGCYLDKENDENAPQVGIIKVNILPDATNVIPDSLSVEIKKSSGEIVKSYSKTSEIPSSGVSLPIGDYDISVIPTNKKKPLFDRPLYQGSSTTTVSYNSTNSVNINLKQSNFCVGINYSDKFKAEATNYSTIITDAQGALAYTSTETRLGFFAAGPITITTTYTDSKGVKQTIVRSIAASDPSIAPASKLIAIIKLPNEDVAGDLTGYYQNASGKTGIELKKALSTIITTGYIAKTYNDLWEAYKIGDIRKDGTGAIWDIYSDIPSGKAPYLYQPGQDQCGSYSGEGSCYNREHTIPKSWFNDEMPMYSDYLHILPTDGYVNGRRSNYPYGEVGTATWTSKNGSKLGSAKSTLGYSGTVFEPIEAYKGDIARIYFYFVTRYADKLKAYDNTGKTEEVFNANDYGLDKWVVTMMLRWSKNDPVSQKEIERNNKAEAFQKNRNPYVDHPEFLEMIWGSTSTLAPSKAAGVKYIYITAK</sequence>
<keyword evidence="2" id="KW-0540">Nuclease</keyword>
<dbReference type="GO" id="GO:0016787">
    <property type="term" value="F:hydrolase activity"/>
    <property type="evidence" value="ECO:0007669"/>
    <property type="project" value="UniProtKB-KW"/>
</dbReference>
<dbReference type="OrthoDB" id="9770276at2"/>
<dbReference type="RefSeq" id="WP_131839206.1">
    <property type="nucleotide sequence ID" value="NZ_SLWB01000007.1"/>
</dbReference>
<evidence type="ECO:0000313" key="4">
    <source>
        <dbReference type="EMBL" id="TCN67564.1"/>
    </source>
</evidence>
<organism evidence="4 5">
    <name type="scientific">Acetobacteroides hydrogenigenes</name>
    <dbReference type="NCBI Taxonomy" id="979970"/>
    <lineage>
        <taxon>Bacteria</taxon>
        <taxon>Pseudomonadati</taxon>
        <taxon>Bacteroidota</taxon>
        <taxon>Bacteroidia</taxon>
        <taxon>Bacteroidales</taxon>
        <taxon>Rikenellaceae</taxon>
        <taxon>Acetobacteroides</taxon>
    </lineage>
</organism>
<dbReference type="InterPro" id="IPR007346">
    <property type="entry name" value="Endonuclease-I"/>
</dbReference>
<proteinExistence type="inferred from homology"/>
<dbReference type="PANTHER" id="PTHR33607:SF2">
    <property type="entry name" value="ENDONUCLEASE-1"/>
    <property type="match status" value="1"/>
</dbReference>
<evidence type="ECO:0000256" key="3">
    <source>
        <dbReference type="ARBA" id="ARBA00022801"/>
    </source>
</evidence>
<protein>
    <submittedName>
        <fullName evidence="4">Uncharacterized protein DUF4493</fullName>
    </submittedName>
</protein>
<dbReference type="PROSITE" id="PS51257">
    <property type="entry name" value="PROKAR_LIPOPROTEIN"/>
    <property type="match status" value="1"/>
</dbReference>
<reference evidence="4 5" key="1">
    <citation type="submission" date="2019-03" db="EMBL/GenBank/DDBJ databases">
        <title>Genomic Encyclopedia of Archaeal and Bacterial Type Strains, Phase II (KMG-II): from individual species to whole genera.</title>
        <authorList>
            <person name="Goeker M."/>
        </authorList>
    </citation>
    <scope>NUCLEOTIDE SEQUENCE [LARGE SCALE GENOMIC DNA]</scope>
    <source>
        <strain evidence="4 5">RL-C</strain>
    </source>
</reference>
<dbReference type="EMBL" id="SLWB01000007">
    <property type="protein sequence ID" value="TCN67564.1"/>
    <property type="molecule type" value="Genomic_DNA"/>
</dbReference>
<evidence type="ECO:0000256" key="1">
    <source>
        <dbReference type="ARBA" id="ARBA00006429"/>
    </source>
</evidence>
<keyword evidence="3" id="KW-0378">Hydrolase</keyword>
<evidence type="ECO:0000256" key="2">
    <source>
        <dbReference type="ARBA" id="ARBA00022722"/>
    </source>
</evidence>
<dbReference type="AlphaFoldDB" id="A0A4R2EM78"/>
<gene>
    <name evidence="4" type="ORF">CLV25_10723</name>
</gene>
<evidence type="ECO:0000313" key="5">
    <source>
        <dbReference type="Proteomes" id="UP000294830"/>
    </source>
</evidence>